<dbReference type="EMBL" id="KZ454995">
    <property type="protein sequence ID" value="PKI82444.1"/>
    <property type="molecule type" value="Genomic_DNA"/>
</dbReference>
<evidence type="ECO:0008006" key="3">
    <source>
        <dbReference type="Google" id="ProtNLM"/>
    </source>
</evidence>
<keyword evidence="2" id="KW-1185">Reference proteome</keyword>
<evidence type="ECO:0000313" key="2">
    <source>
        <dbReference type="Proteomes" id="UP000232875"/>
    </source>
</evidence>
<dbReference type="AlphaFoldDB" id="A0A2N1J7B7"/>
<reference evidence="1 2" key="1">
    <citation type="submission" date="2017-10" db="EMBL/GenBank/DDBJ databases">
        <title>A novel species of cold-tolerant Malassezia isolated from bats.</title>
        <authorList>
            <person name="Lorch J.M."/>
            <person name="Palmer J.M."/>
            <person name="Vanderwolf K.J."/>
            <person name="Schmidt K.Z."/>
            <person name="Verant M.L."/>
            <person name="Weller T.J."/>
            <person name="Blehert D.S."/>
        </authorList>
    </citation>
    <scope>NUCLEOTIDE SEQUENCE [LARGE SCALE GENOMIC DNA]</scope>
    <source>
        <strain evidence="1 2">NWHC:44797-103</strain>
    </source>
</reference>
<gene>
    <name evidence="1" type="ORF">MVES_003710</name>
</gene>
<protein>
    <recommendedName>
        <fullName evidence="3">Protein PBN1</fullName>
    </recommendedName>
</protein>
<dbReference type="Proteomes" id="UP000232875">
    <property type="component" value="Unassembled WGS sequence"/>
</dbReference>
<organism evidence="1 2">
    <name type="scientific">Malassezia vespertilionis</name>
    <dbReference type="NCBI Taxonomy" id="2020962"/>
    <lineage>
        <taxon>Eukaryota</taxon>
        <taxon>Fungi</taxon>
        <taxon>Dikarya</taxon>
        <taxon>Basidiomycota</taxon>
        <taxon>Ustilaginomycotina</taxon>
        <taxon>Malasseziomycetes</taxon>
        <taxon>Malasseziales</taxon>
        <taxon>Malasseziaceae</taxon>
        <taxon>Malassezia</taxon>
    </lineage>
</organism>
<proteinExistence type="predicted"/>
<evidence type="ECO:0000313" key="1">
    <source>
        <dbReference type="EMBL" id="PKI82444.1"/>
    </source>
</evidence>
<accession>A0A2N1J7B7</accession>
<sequence>MEHGTFAFVDAASYAPKLVLRIPKEDVQSKGCKMQVMVPLAPSVYYDPFTARVETQQGVAHVQHLGRLELEKQVGWSAHPMVWDAEMRAWWEGGDEDAVGVEPASQRTDGPCSGAACEHTAVLVDLDTAHGSEMGLEITIPLHKRYQIAQVHPVPVHVEIKHDAPAWLPAHIAPLYERAADVLASVASHALSWIARIHTRHYQSVELTGAHTAPILFAACTEGDIPEWDVADVHEILPDAYTHLRPRFEAKLQDAYLFVPPTPLLRMSKTVADMPVGDAGLYPLVQLGTFAATLLAMLLA</sequence>
<dbReference type="OrthoDB" id="5546453at2759"/>
<name>A0A2N1J7B7_9BASI</name>